<keyword evidence="2" id="KW-1185">Reference proteome</keyword>
<evidence type="ECO:0000313" key="2">
    <source>
        <dbReference type="Proteomes" id="UP001497680"/>
    </source>
</evidence>
<proteinExistence type="predicted"/>
<comment type="caution">
    <text evidence="1">The sequence shown here is derived from an EMBL/GenBank/DDBJ whole genome shotgun (WGS) entry which is preliminary data.</text>
</comment>
<organism evidence="1 2">
    <name type="scientific">Hypoxylon rubiginosum</name>
    <dbReference type="NCBI Taxonomy" id="110542"/>
    <lineage>
        <taxon>Eukaryota</taxon>
        <taxon>Fungi</taxon>
        <taxon>Dikarya</taxon>
        <taxon>Ascomycota</taxon>
        <taxon>Pezizomycotina</taxon>
        <taxon>Sordariomycetes</taxon>
        <taxon>Xylariomycetidae</taxon>
        <taxon>Xylariales</taxon>
        <taxon>Hypoxylaceae</taxon>
        <taxon>Hypoxylon</taxon>
    </lineage>
</organism>
<dbReference type="EMBL" id="MU394331">
    <property type="protein sequence ID" value="KAI6084904.1"/>
    <property type="molecule type" value="Genomic_DNA"/>
</dbReference>
<gene>
    <name evidence="1" type="ORF">F4821DRAFT_241843</name>
</gene>
<name>A0ACC0CWT7_9PEZI</name>
<sequence>MADTRTLRIVTAWTFLPAFPLCLAHGVVSSSPAPAVGLVPLAFSAGAGVFLVSRQFAKKPIIHEAERGEVGDEQGQEQIQEQGLSRSHPILVFAVDTILATALMVVLVFTWIDSSSGSTNSAETVMLAAYSTIPLLVNFLIHLYLAVREFSRGLAIPGLTQYLAWQAVPPDCPDCGHRLRPNAPPRMPWLDEASLPKRPNFRNVKLKLPTFPKMKAPEWKTPAWFRTDRNYAVAPAEDEDEETTTTPYRDDPEAGEPSARTEEPGTVEPEVVDVVGKKSRRLGRNSGSS</sequence>
<protein>
    <submittedName>
        <fullName evidence="1">Uncharacterized protein</fullName>
    </submittedName>
</protein>
<dbReference type="Proteomes" id="UP001497680">
    <property type="component" value="Unassembled WGS sequence"/>
</dbReference>
<reference evidence="1 2" key="1">
    <citation type="journal article" date="2022" name="New Phytol.">
        <title>Ecological generalism drives hyperdiversity of secondary metabolite gene clusters in xylarialean endophytes.</title>
        <authorList>
            <person name="Franco M.E.E."/>
            <person name="Wisecaver J.H."/>
            <person name="Arnold A.E."/>
            <person name="Ju Y.M."/>
            <person name="Slot J.C."/>
            <person name="Ahrendt S."/>
            <person name="Moore L.P."/>
            <person name="Eastman K.E."/>
            <person name="Scott K."/>
            <person name="Konkel Z."/>
            <person name="Mondo S.J."/>
            <person name="Kuo A."/>
            <person name="Hayes R.D."/>
            <person name="Haridas S."/>
            <person name="Andreopoulos B."/>
            <person name="Riley R."/>
            <person name="LaButti K."/>
            <person name="Pangilinan J."/>
            <person name="Lipzen A."/>
            <person name="Amirebrahimi M."/>
            <person name="Yan J."/>
            <person name="Adam C."/>
            <person name="Keymanesh K."/>
            <person name="Ng V."/>
            <person name="Louie K."/>
            <person name="Northen T."/>
            <person name="Drula E."/>
            <person name="Henrissat B."/>
            <person name="Hsieh H.M."/>
            <person name="Youens-Clark K."/>
            <person name="Lutzoni F."/>
            <person name="Miadlikowska J."/>
            <person name="Eastwood D.C."/>
            <person name="Hamelin R.C."/>
            <person name="Grigoriev I.V."/>
            <person name="U'Ren J.M."/>
        </authorList>
    </citation>
    <scope>NUCLEOTIDE SEQUENCE [LARGE SCALE GENOMIC DNA]</scope>
    <source>
        <strain evidence="1 2">ER1909</strain>
    </source>
</reference>
<accession>A0ACC0CWT7</accession>
<evidence type="ECO:0000313" key="1">
    <source>
        <dbReference type="EMBL" id="KAI6084904.1"/>
    </source>
</evidence>